<dbReference type="STRING" id="333138.LQ50_04325"/>
<dbReference type="eggNOG" id="ENOG5030CS5">
    <property type="taxonomic scope" value="Bacteria"/>
</dbReference>
<evidence type="ECO:0000313" key="3">
    <source>
        <dbReference type="Proteomes" id="UP000030832"/>
    </source>
</evidence>
<proteinExistence type="predicted"/>
<gene>
    <name evidence="2" type="ORF">LQ50_04325</name>
</gene>
<feature type="transmembrane region" description="Helical" evidence="1">
    <location>
        <begin position="92"/>
        <end position="113"/>
    </location>
</feature>
<keyword evidence="1" id="KW-0472">Membrane</keyword>
<feature type="transmembrane region" description="Helical" evidence="1">
    <location>
        <begin position="29"/>
        <end position="54"/>
    </location>
</feature>
<accession>A0A0B0IP66</accession>
<sequence>MLYVYLVTALLLLIIPFIPKKMQKKDIYIIWITVVCVEVIADLLLWNVMGLYYFAGDERLSVGVVLIKLLTAPMFGVLFINFMPKEFLRFIVYWLFWVAFSTFFEWTVVYSGYLTYTGWNLWFSAIFYLIIIPILRLHYYYIKH</sequence>
<comment type="caution">
    <text evidence="2">The sequence shown here is derived from an EMBL/GenBank/DDBJ whole genome shotgun (WGS) entry which is preliminary data.</text>
</comment>
<evidence type="ECO:0000313" key="2">
    <source>
        <dbReference type="EMBL" id="KHF41456.1"/>
    </source>
</evidence>
<protein>
    <submittedName>
        <fullName evidence="2">Uncharacterized protein</fullName>
    </submittedName>
</protein>
<feature type="transmembrane region" description="Helical" evidence="1">
    <location>
        <begin position="119"/>
        <end position="142"/>
    </location>
</feature>
<dbReference type="Proteomes" id="UP000030832">
    <property type="component" value="Unassembled WGS sequence"/>
</dbReference>
<reference evidence="2 3" key="1">
    <citation type="submission" date="2014-09" db="EMBL/GenBank/DDBJ databases">
        <title>Genome sequencing and annotation of Bacillus Okhensis strain Kh10-101T.</title>
        <authorList>
            <person name="Prakash J.S."/>
        </authorList>
    </citation>
    <scope>NUCLEOTIDE SEQUENCE [LARGE SCALE GENOMIC DNA]</scope>
    <source>
        <strain evidence="3">Kh10-101T</strain>
    </source>
</reference>
<organism evidence="2 3">
    <name type="scientific">Halalkalibacter okhensis</name>
    <dbReference type="NCBI Taxonomy" id="333138"/>
    <lineage>
        <taxon>Bacteria</taxon>
        <taxon>Bacillati</taxon>
        <taxon>Bacillota</taxon>
        <taxon>Bacilli</taxon>
        <taxon>Bacillales</taxon>
        <taxon>Bacillaceae</taxon>
        <taxon>Halalkalibacter</taxon>
    </lineage>
</organism>
<dbReference type="AlphaFoldDB" id="A0A0B0IP66"/>
<keyword evidence="1" id="KW-1133">Transmembrane helix</keyword>
<name>A0A0B0IP66_9BACI</name>
<keyword evidence="1" id="KW-0812">Transmembrane</keyword>
<dbReference type="OrthoDB" id="2851062at2"/>
<keyword evidence="3" id="KW-1185">Reference proteome</keyword>
<evidence type="ECO:0000256" key="1">
    <source>
        <dbReference type="SAM" id="Phobius"/>
    </source>
</evidence>
<dbReference type="RefSeq" id="WP_034626399.1">
    <property type="nucleotide sequence ID" value="NZ_JRJU01000003.1"/>
</dbReference>
<dbReference type="EMBL" id="JRJU01000003">
    <property type="protein sequence ID" value="KHF41456.1"/>
    <property type="molecule type" value="Genomic_DNA"/>
</dbReference>
<feature type="transmembrane region" description="Helical" evidence="1">
    <location>
        <begin position="60"/>
        <end position="80"/>
    </location>
</feature>
<feature type="transmembrane region" description="Helical" evidence="1">
    <location>
        <begin position="6"/>
        <end position="22"/>
    </location>
</feature>